<dbReference type="GO" id="GO:0071713">
    <property type="term" value="F:para-aminobenzoyl-glutamate hydrolase activity"/>
    <property type="evidence" value="ECO:0007669"/>
    <property type="project" value="TreeGrafter"/>
</dbReference>
<dbReference type="AlphaFoldDB" id="A0A1M4SNX2"/>
<feature type="binding site" evidence="1">
    <location>
        <position position="183"/>
    </location>
    <ligand>
        <name>Mn(2+)</name>
        <dbReference type="ChEBI" id="CHEBI:29035"/>
        <label>2</label>
    </ligand>
</feature>
<comment type="cofactor">
    <cofactor evidence="1">
        <name>Mn(2+)</name>
        <dbReference type="ChEBI" id="CHEBI:29035"/>
    </cofactor>
    <text evidence="1">The Mn(2+) ion enhances activity.</text>
</comment>
<feature type="binding site" evidence="1">
    <location>
        <position position="147"/>
    </location>
    <ligand>
        <name>Mn(2+)</name>
        <dbReference type="ChEBI" id="CHEBI:29035"/>
        <label>2</label>
    </ligand>
</feature>
<evidence type="ECO:0000313" key="4">
    <source>
        <dbReference type="Proteomes" id="UP000184114"/>
    </source>
</evidence>
<dbReference type="Pfam" id="PF07687">
    <property type="entry name" value="M20_dimer"/>
    <property type="match status" value="1"/>
</dbReference>
<dbReference type="PANTHER" id="PTHR30575:SF3">
    <property type="entry name" value="PEPTIDASE M20 DIMERISATION DOMAIN-CONTAINING PROTEIN"/>
    <property type="match status" value="1"/>
</dbReference>
<accession>A0A1M4SNX2</accession>
<dbReference type="Gene3D" id="3.40.630.10">
    <property type="entry name" value="Zn peptidases"/>
    <property type="match status" value="2"/>
</dbReference>
<dbReference type="SUPFAM" id="SSF53187">
    <property type="entry name" value="Zn-dependent exopeptidases"/>
    <property type="match status" value="1"/>
</dbReference>
<evidence type="ECO:0000256" key="1">
    <source>
        <dbReference type="PIRSR" id="PIRSR005962-1"/>
    </source>
</evidence>
<sequence length="432" mass="48654">MKNYFEDEGNYELVKMWRRDFHRHPQSSWSEFYSTGKIAMELEALGYKIYQGEDVIDPERRLFLPDREILDYNYNLAIENGIDERYIIKSKGGLTGVVGVIEGDIPGPTIAYRFDIDALEINEDLSEDRKAVREEYYSKFEGYSHACGHDAHTAIGLLLGKYFSENRKKIKGKIKLIFQPDEEKLSGAEAMVAKGILEDVDFLIGGHIGANLFELGSIAFDVENILAVTRGEVEYYGVATHSTGRPEQGKNAILGACAAITHLNAIARHGKGSTRINVGKILGGTGYNTIPDYCKFYLETRAETKEINRYLQNRAEDIIYGAAKMYDLKFNYKIVTNVEGGENDEYLIEKGIEAVKEVKGIKNIKSKLKMNASEDFVIMANDVKKRGGKSIYVVHGTNVDGGHHSTTFDFDEKVLINATWFYASMYDSLINN</sequence>
<dbReference type="GeneID" id="90995105"/>
<protein>
    <submittedName>
        <fullName evidence="3">Aminobenzoyl-glutamate utilization protein A</fullName>
    </submittedName>
</protein>
<reference evidence="4" key="1">
    <citation type="submission" date="2016-11" db="EMBL/GenBank/DDBJ databases">
        <authorList>
            <person name="Varghese N."/>
            <person name="Submissions S."/>
        </authorList>
    </citation>
    <scope>NUCLEOTIDE SEQUENCE [LARGE SCALE GENOMIC DNA]</scope>
    <source>
        <strain evidence="4">DSM 18095</strain>
    </source>
</reference>
<dbReference type="InterPro" id="IPR017439">
    <property type="entry name" value="Amidohydrolase"/>
</dbReference>
<dbReference type="EMBL" id="FQTY01000001">
    <property type="protein sequence ID" value="SHE33869.1"/>
    <property type="molecule type" value="Genomic_DNA"/>
</dbReference>
<keyword evidence="4" id="KW-1185">Reference proteome</keyword>
<dbReference type="InterPro" id="IPR052030">
    <property type="entry name" value="Peptidase_M20/M20A_hydrolases"/>
</dbReference>
<gene>
    <name evidence="3" type="ORF">SAMN02745784_00415</name>
</gene>
<feature type="binding site" evidence="1">
    <location>
        <position position="404"/>
    </location>
    <ligand>
        <name>Mn(2+)</name>
        <dbReference type="ChEBI" id="CHEBI:29035"/>
        <label>2</label>
    </ligand>
</feature>
<feature type="domain" description="Peptidase M20 dimerisation" evidence="2">
    <location>
        <begin position="230"/>
        <end position="320"/>
    </location>
</feature>
<dbReference type="PIRSF" id="PIRSF005962">
    <property type="entry name" value="Pept_M20D_amidohydro"/>
    <property type="match status" value="1"/>
</dbReference>
<proteinExistence type="predicted"/>
<dbReference type="GO" id="GO:0016805">
    <property type="term" value="F:dipeptidase activity"/>
    <property type="evidence" value="ECO:0007669"/>
    <property type="project" value="TreeGrafter"/>
</dbReference>
<dbReference type="RefSeq" id="WP_072972529.1">
    <property type="nucleotide sequence ID" value="NZ_FQTY01000001.1"/>
</dbReference>
<evidence type="ECO:0000259" key="2">
    <source>
        <dbReference type="Pfam" id="PF07687"/>
    </source>
</evidence>
<name>A0A1M4SNX2_9FIRM</name>
<feature type="binding site" evidence="1">
    <location>
        <position position="207"/>
    </location>
    <ligand>
        <name>Mn(2+)</name>
        <dbReference type="ChEBI" id="CHEBI:29035"/>
        <label>2</label>
    </ligand>
</feature>
<evidence type="ECO:0000313" key="3">
    <source>
        <dbReference type="EMBL" id="SHE33869.1"/>
    </source>
</evidence>
<dbReference type="PANTHER" id="PTHR30575">
    <property type="entry name" value="PEPTIDASE M20"/>
    <property type="match status" value="1"/>
</dbReference>
<dbReference type="InterPro" id="IPR002933">
    <property type="entry name" value="Peptidase_M20"/>
</dbReference>
<dbReference type="GO" id="GO:0005737">
    <property type="term" value="C:cytoplasm"/>
    <property type="evidence" value="ECO:0007669"/>
    <property type="project" value="TreeGrafter"/>
</dbReference>
<dbReference type="STRING" id="1123404.SAMN02745784_00415"/>
<keyword evidence="1" id="KW-0479">Metal-binding</keyword>
<keyword evidence="1" id="KW-0464">Manganese</keyword>
<dbReference type="InterPro" id="IPR036264">
    <property type="entry name" value="Bact_exopeptidase_dim_dom"/>
</dbReference>
<feature type="binding site" evidence="1">
    <location>
        <position position="149"/>
    </location>
    <ligand>
        <name>Mn(2+)</name>
        <dbReference type="ChEBI" id="CHEBI:29035"/>
        <label>2</label>
    </ligand>
</feature>
<dbReference type="NCBIfam" id="TIGR01891">
    <property type="entry name" value="amidohydrolases"/>
    <property type="match status" value="1"/>
</dbReference>
<dbReference type="Pfam" id="PF01546">
    <property type="entry name" value="Peptidase_M20"/>
    <property type="match status" value="1"/>
</dbReference>
<dbReference type="SUPFAM" id="SSF55031">
    <property type="entry name" value="Bacterial exopeptidase dimerisation domain"/>
    <property type="match status" value="1"/>
</dbReference>
<dbReference type="Proteomes" id="UP000184114">
    <property type="component" value="Unassembled WGS sequence"/>
</dbReference>
<dbReference type="InterPro" id="IPR011650">
    <property type="entry name" value="Peptidase_M20_dimer"/>
</dbReference>
<organism evidence="3 4">
    <name type="scientific">Tissierella praeacuta DSM 18095</name>
    <dbReference type="NCBI Taxonomy" id="1123404"/>
    <lineage>
        <taxon>Bacteria</taxon>
        <taxon>Bacillati</taxon>
        <taxon>Bacillota</taxon>
        <taxon>Tissierellia</taxon>
        <taxon>Tissierellales</taxon>
        <taxon>Tissierellaceae</taxon>
        <taxon>Tissierella</taxon>
    </lineage>
</organism>
<dbReference type="GO" id="GO:0046657">
    <property type="term" value="P:folic acid catabolic process"/>
    <property type="evidence" value="ECO:0007669"/>
    <property type="project" value="TreeGrafter"/>
</dbReference>
<dbReference type="GO" id="GO:0046872">
    <property type="term" value="F:metal ion binding"/>
    <property type="evidence" value="ECO:0007669"/>
    <property type="project" value="UniProtKB-KW"/>
</dbReference>